<evidence type="ECO:0000313" key="4">
    <source>
        <dbReference type="EMBL" id="ANP50455.1"/>
    </source>
</evidence>
<evidence type="ECO:0000256" key="1">
    <source>
        <dbReference type="PROSITE-ProRule" id="PRU01240"/>
    </source>
</evidence>
<comment type="caution">
    <text evidence="1">Lacks conserved residue(s) required for the propagation of feature annotation.</text>
</comment>
<feature type="compositionally biased region" description="Pro residues" evidence="2">
    <location>
        <begin position="216"/>
        <end position="227"/>
    </location>
</feature>
<dbReference type="EMBL" id="CP016279">
    <property type="protein sequence ID" value="ANP50455.1"/>
    <property type="molecule type" value="Genomic_DNA"/>
</dbReference>
<evidence type="ECO:0000259" key="3">
    <source>
        <dbReference type="Pfam" id="PF00082"/>
    </source>
</evidence>
<dbReference type="OrthoDB" id="3871186at2"/>
<accession>A0A1B1AV84</accession>
<feature type="compositionally biased region" description="Low complexity" evidence="2">
    <location>
        <begin position="112"/>
        <end position="126"/>
    </location>
</feature>
<sequence>MGYLVHRDADLLAGGIRAAAGAGARVILVAVPAAQGIPALRRAVDDVTRTGALVVAPPRFDQEMPRGGTLFPAAYPEVLSVTSVDPGVPAEEEPALRVDLAAPGDQTGLATGRSPAPAIGSGPSSAAALDAGAAALVLSHRPRLAPAQLSDRLKTTAHPPAPRLPDSQIGHGVLDPQAAISARPPDEPAPSRSAAPRPHTVTKPAPTRSSVGAAPRPWPWPWPPPSA</sequence>
<dbReference type="AlphaFoldDB" id="A0A1B1AV84"/>
<dbReference type="KEGG" id="sgs:AVL59_13245"/>
<feature type="region of interest" description="Disordered" evidence="2">
    <location>
        <begin position="104"/>
        <end position="126"/>
    </location>
</feature>
<dbReference type="GO" id="GO:0006508">
    <property type="term" value="P:proteolysis"/>
    <property type="evidence" value="ECO:0007669"/>
    <property type="project" value="UniProtKB-KW"/>
</dbReference>
<evidence type="ECO:0000313" key="6">
    <source>
        <dbReference type="Proteomes" id="UP000092659"/>
    </source>
</evidence>
<protein>
    <submittedName>
        <fullName evidence="5">Subtilisin family serine protease</fullName>
    </submittedName>
</protein>
<dbReference type="STRING" id="68214.AVL59_13245"/>
<evidence type="ECO:0000256" key="2">
    <source>
        <dbReference type="SAM" id="MobiDB-lite"/>
    </source>
</evidence>
<dbReference type="Gene3D" id="3.40.50.200">
    <property type="entry name" value="Peptidase S8/S53 domain"/>
    <property type="match status" value="1"/>
</dbReference>
<dbReference type="Pfam" id="PF00082">
    <property type="entry name" value="Peptidase_S8"/>
    <property type="match status" value="1"/>
</dbReference>
<feature type="domain" description="Peptidase S8/S53" evidence="3">
    <location>
        <begin position="63"/>
        <end position="172"/>
    </location>
</feature>
<name>A0A1B1AV84_9ACTN</name>
<evidence type="ECO:0000313" key="5">
    <source>
        <dbReference type="EMBL" id="MBP2047837.1"/>
    </source>
</evidence>
<dbReference type="Proteomes" id="UP001519309">
    <property type="component" value="Unassembled WGS sequence"/>
</dbReference>
<proteinExistence type="inferred from homology"/>
<keyword evidence="5" id="KW-0378">Hydrolase</keyword>
<comment type="similarity">
    <text evidence="1">Belongs to the peptidase S8 family.</text>
</comment>
<organism evidence="4 6">
    <name type="scientific">Streptomyces griseochromogenes</name>
    <dbReference type="NCBI Taxonomy" id="68214"/>
    <lineage>
        <taxon>Bacteria</taxon>
        <taxon>Bacillati</taxon>
        <taxon>Actinomycetota</taxon>
        <taxon>Actinomycetes</taxon>
        <taxon>Kitasatosporales</taxon>
        <taxon>Streptomycetaceae</taxon>
        <taxon>Streptomyces</taxon>
    </lineage>
</organism>
<evidence type="ECO:0000313" key="7">
    <source>
        <dbReference type="Proteomes" id="UP001519309"/>
    </source>
</evidence>
<dbReference type="EMBL" id="JAGGLP010000002">
    <property type="protein sequence ID" value="MBP2047837.1"/>
    <property type="molecule type" value="Genomic_DNA"/>
</dbReference>
<dbReference type="InterPro" id="IPR000209">
    <property type="entry name" value="Peptidase_S8/S53_dom"/>
</dbReference>
<keyword evidence="7" id="KW-1185">Reference proteome</keyword>
<dbReference type="SUPFAM" id="SSF52743">
    <property type="entry name" value="Subtilisin-like"/>
    <property type="match status" value="1"/>
</dbReference>
<dbReference type="InterPro" id="IPR036852">
    <property type="entry name" value="Peptidase_S8/S53_dom_sf"/>
</dbReference>
<dbReference type="PROSITE" id="PS51892">
    <property type="entry name" value="SUBTILASE"/>
    <property type="match status" value="1"/>
</dbReference>
<reference evidence="5 7" key="2">
    <citation type="submission" date="2021-03" db="EMBL/GenBank/DDBJ databases">
        <title>Genomic Encyclopedia of Type Strains, Phase IV (KMG-IV): sequencing the most valuable type-strain genomes for metagenomic binning, comparative biology and taxonomic classification.</title>
        <authorList>
            <person name="Goeker M."/>
        </authorList>
    </citation>
    <scope>NUCLEOTIDE SEQUENCE [LARGE SCALE GENOMIC DNA]</scope>
    <source>
        <strain evidence="5 7">DSM 40499</strain>
    </source>
</reference>
<dbReference type="GO" id="GO:0004252">
    <property type="term" value="F:serine-type endopeptidase activity"/>
    <property type="evidence" value="ECO:0007669"/>
    <property type="project" value="InterPro"/>
</dbReference>
<keyword evidence="5" id="KW-0645">Protease</keyword>
<feature type="region of interest" description="Disordered" evidence="2">
    <location>
        <begin position="178"/>
        <end position="227"/>
    </location>
</feature>
<dbReference type="Proteomes" id="UP000092659">
    <property type="component" value="Chromosome"/>
</dbReference>
<dbReference type="RefSeq" id="WP_067303212.1">
    <property type="nucleotide sequence ID" value="NZ_CP016279.1"/>
</dbReference>
<gene>
    <name evidence="4" type="ORF">AVL59_13245</name>
    <name evidence="5" type="ORF">J2Z21_000761</name>
</gene>
<reference evidence="4 6" key="1">
    <citation type="submission" date="2016-06" db="EMBL/GenBank/DDBJ databases">
        <title>Complete genome sequence of Streptomyces griseochromogenes ATCC 14511, the Blasticidin S producer.</title>
        <authorList>
            <person name="Wu L."/>
        </authorList>
    </citation>
    <scope>NUCLEOTIDE SEQUENCE [LARGE SCALE GENOMIC DNA]</scope>
    <source>
        <strain evidence="4 6">ATCC 14511</strain>
    </source>
</reference>